<name>A0A0M0JL68_9EUKA</name>
<dbReference type="GO" id="GO:0005524">
    <property type="term" value="F:ATP binding"/>
    <property type="evidence" value="ECO:0007669"/>
    <property type="project" value="InterPro"/>
</dbReference>
<evidence type="ECO:0000313" key="3">
    <source>
        <dbReference type="EMBL" id="KOO27230.1"/>
    </source>
</evidence>
<accession>A0A0M0JL68</accession>
<comment type="caution">
    <text evidence="3">The sequence shown here is derived from an EMBL/GenBank/DDBJ whole genome shotgun (WGS) entry which is preliminary data.</text>
</comment>
<dbReference type="GO" id="GO:0006508">
    <property type="term" value="P:proteolysis"/>
    <property type="evidence" value="ECO:0007669"/>
    <property type="project" value="InterPro"/>
</dbReference>
<dbReference type="EMBL" id="JWZX01002743">
    <property type="protein sequence ID" value="KOO27230.1"/>
    <property type="molecule type" value="Genomic_DNA"/>
</dbReference>
<organism evidence="3 4">
    <name type="scientific">Chrysochromulina tobinii</name>
    <dbReference type="NCBI Taxonomy" id="1460289"/>
    <lineage>
        <taxon>Eukaryota</taxon>
        <taxon>Haptista</taxon>
        <taxon>Haptophyta</taxon>
        <taxon>Prymnesiophyceae</taxon>
        <taxon>Prymnesiales</taxon>
        <taxon>Chrysochromulinaceae</taxon>
        <taxon>Chrysochromulina</taxon>
    </lineage>
</organism>
<proteinExistence type="predicted"/>
<evidence type="ECO:0000313" key="4">
    <source>
        <dbReference type="Proteomes" id="UP000037460"/>
    </source>
</evidence>
<feature type="compositionally biased region" description="Basic and acidic residues" evidence="1">
    <location>
        <begin position="337"/>
        <end position="366"/>
    </location>
</feature>
<gene>
    <name evidence="3" type="ORF">Ctob_008503</name>
</gene>
<evidence type="ECO:0000256" key="2">
    <source>
        <dbReference type="SAM" id="SignalP"/>
    </source>
</evidence>
<dbReference type="InterPro" id="IPR037219">
    <property type="entry name" value="Peptidase_M41-like"/>
</dbReference>
<dbReference type="OrthoDB" id="66620at2759"/>
<keyword evidence="4" id="KW-1185">Reference proteome</keyword>
<dbReference type="GO" id="GO:0004176">
    <property type="term" value="F:ATP-dependent peptidase activity"/>
    <property type="evidence" value="ECO:0007669"/>
    <property type="project" value="InterPro"/>
</dbReference>
<sequence length="366" mass="38809">MATLSLVFATLVSPYALLRLTPARVRAPAPRASASSWAAVQSGDRAAAVAALDGLREAGAAPLWKSLKLAPRRVSLAELSRSTKLDEKTLDPSREQYTLEDIQSTFIKVIIGCTLGATVWAVGSDALGLDAGLRFTGTYLFAGIPIAILAIGSTAPGILFLPIEAFKAATASAEEKRSRGLRVIKHEASHMLCAHVLGLPIQDVVVGSKGPRVVVHDEEAATQPGVFVESEQINALAVVAVSGLMAEADAYGAALGVQEDLKLLNQILLRCKPPMKANEQQDLTRYAALTAWTIIKKHERAYEAIVSALEQGKGVAECLQAAEAAEAAQSQSQKADAAARAEAIGKETPMERAAREREEMAARGRR</sequence>
<keyword evidence="2" id="KW-0732">Signal</keyword>
<dbReference type="AlphaFoldDB" id="A0A0M0JL68"/>
<feature type="signal peptide" evidence="2">
    <location>
        <begin position="1"/>
        <end position="18"/>
    </location>
</feature>
<reference evidence="4" key="1">
    <citation type="journal article" date="2015" name="PLoS Genet.">
        <title>Genome Sequence and Transcriptome Analyses of Chrysochromulina tobin: Metabolic Tools for Enhanced Algal Fitness in the Prominent Order Prymnesiales (Haptophyceae).</title>
        <authorList>
            <person name="Hovde B.T."/>
            <person name="Deodato C.R."/>
            <person name="Hunsperger H.M."/>
            <person name="Ryken S.A."/>
            <person name="Yost W."/>
            <person name="Jha R.K."/>
            <person name="Patterson J."/>
            <person name="Monnat R.J. Jr."/>
            <person name="Barlow S.B."/>
            <person name="Starkenburg S.R."/>
            <person name="Cattolico R.A."/>
        </authorList>
    </citation>
    <scope>NUCLEOTIDE SEQUENCE</scope>
    <source>
        <strain evidence="4">CCMP291</strain>
    </source>
</reference>
<protein>
    <submittedName>
        <fullName evidence="3">Uncharacterized protein</fullName>
    </submittedName>
</protein>
<dbReference type="SUPFAM" id="SSF140990">
    <property type="entry name" value="FtsH protease domain-like"/>
    <property type="match status" value="1"/>
</dbReference>
<dbReference type="GO" id="GO:0004222">
    <property type="term" value="F:metalloendopeptidase activity"/>
    <property type="evidence" value="ECO:0007669"/>
    <property type="project" value="InterPro"/>
</dbReference>
<dbReference type="Proteomes" id="UP000037460">
    <property type="component" value="Unassembled WGS sequence"/>
</dbReference>
<evidence type="ECO:0000256" key="1">
    <source>
        <dbReference type="SAM" id="MobiDB-lite"/>
    </source>
</evidence>
<feature type="chain" id="PRO_5005601865" evidence="2">
    <location>
        <begin position="19"/>
        <end position="366"/>
    </location>
</feature>
<feature type="region of interest" description="Disordered" evidence="1">
    <location>
        <begin position="329"/>
        <end position="366"/>
    </location>
</feature>
<dbReference type="PANTHER" id="PTHR33471">
    <property type="entry name" value="ATP-DEPENDENT ZINC METALLOPROTEASE-RELATED"/>
    <property type="match status" value="1"/>
</dbReference>
<dbReference type="PANTHER" id="PTHR33471:SF7">
    <property type="entry name" value="ATP-DEPENDENT ZINC METALLOPROTEASE-RELATED"/>
    <property type="match status" value="1"/>
</dbReference>